<sequence length="404" mass="44830">MQVTDYDRESAMTPILRQAFRPFFLLGAGFAALSMLLWILVLSGSVVWKPYHNVMFWHQHEMIFGFVVAIVLGFLLTAVQNWTGLRAAHGMSLLVLIVLWLSGRLVLALGGGLPASFVIAVDLALLPVAAFLFGRLVIRVNQTRNLMFIPILLLLMIMNGAMHAGVVYGRFDWIQYGSNGAVWLITLVMIIISGRILPMFTANGTGTPRVPSIQWLEWGTIVSVWLIALIHIFMLNTWLPDQLIAGLFAFAAVFTMVRWLRVKFWITWRIPLLWSLHASIAFIPLAFMLFALRYSGFAWGQGISHSTALHTLTAGAMGVMILAMMARVALGHSGRPLRPNPLMSAAFLAVIIAAVLRIGGGWFLPGASLIWFQWASGLWVIAFFLFCVVYLPILISPRADGRPG</sequence>
<accession>A0A432WRJ4</accession>
<dbReference type="EMBL" id="PIPM01000001">
    <property type="protein sequence ID" value="RUO36394.1"/>
    <property type="molecule type" value="Genomic_DNA"/>
</dbReference>
<feature type="transmembrane region" description="Helical" evidence="1">
    <location>
        <begin position="370"/>
        <end position="395"/>
    </location>
</feature>
<name>A0A432WRJ4_9GAMM</name>
<evidence type="ECO:0000256" key="1">
    <source>
        <dbReference type="SAM" id="Phobius"/>
    </source>
</evidence>
<proteinExistence type="predicted"/>
<feature type="transmembrane region" description="Helical" evidence="1">
    <location>
        <begin position="342"/>
        <end position="364"/>
    </location>
</feature>
<keyword evidence="3" id="KW-1185">Reference proteome</keyword>
<feature type="transmembrane region" description="Helical" evidence="1">
    <location>
        <begin position="20"/>
        <end position="42"/>
    </location>
</feature>
<dbReference type="Pfam" id="PF05940">
    <property type="entry name" value="NnrS"/>
    <property type="match status" value="1"/>
</dbReference>
<evidence type="ECO:0000313" key="2">
    <source>
        <dbReference type="EMBL" id="RUO36394.1"/>
    </source>
</evidence>
<feature type="transmembrane region" description="Helical" evidence="1">
    <location>
        <begin position="312"/>
        <end position="330"/>
    </location>
</feature>
<dbReference type="RefSeq" id="WP_126775705.1">
    <property type="nucleotide sequence ID" value="NZ_PIPM01000001.1"/>
</dbReference>
<dbReference type="OrthoDB" id="9770040at2"/>
<evidence type="ECO:0000313" key="3">
    <source>
        <dbReference type="Proteomes" id="UP000288405"/>
    </source>
</evidence>
<feature type="transmembrane region" description="Helical" evidence="1">
    <location>
        <begin position="115"/>
        <end position="134"/>
    </location>
</feature>
<feature type="transmembrane region" description="Helical" evidence="1">
    <location>
        <begin position="91"/>
        <end position="109"/>
    </location>
</feature>
<dbReference type="Proteomes" id="UP000288405">
    <property type="component" value="Unassembled WGS sequence"/>
</dbReference>
<feature type="transmembrane region" description="Helical" evidence="1">
    <location>
        <begin position="62"/>
        <end position="79"/>
    </location>
</feature>
<feature type="transmembrane region" description="Helical" evidence="1">
    <location>
        <begin position="215"/>
        <end position="236"/>
    </location>
</feature>
<dbReference type="InterPro" id="IPR010266">
    <property type="entry name" value="NnrS"/>
</dbReference>
<protein>
    <submittedName>
        <fullName evidence="2">NnrS family protein</fullName>
    </submittedName>
</protein>
<feature type="transmembrane region" description="Helical" evidence="1">
    <location>
        <begin position="180"/>
        <end position="203"/>
    </location>
</feature>
<feature type="transmembrane region" description="Helical" evidence="1">
    <location>
        <begin position="272"/>
        <end position="292"/>
    </location>
</feature>
<organism evidence="2 3">
    <name type="scientific">Aliidiomarina sanyensis</name>
    <dbReference type="NCBI Taxonomy" id="1249555"/>
    <lineage>
        <taxon>Bacteria</taxon>
        <taxon>Pseudomonadati</taxon>
        <taxon>Pseudomonadota</taxon>
        <taxon>Gammaproteobacteria</taxon>
        <taxon>Alteromonadales</taxon>
        <taxon>Idiomarinaceae</taxon>
        <taxon>Aliidiomarina</taxon>
    </lineage>
</organism>
<dbReference type="AlphaFoldDB" id="A0A432WRJ4"/>
<keyword evidence="1" id="KW-0472">Membrane</keyword>
<feature type="transmembrane region" description="Helical" evidence="1">
    <location>
        <begin position="146"/>
        <end position="168"/>
    </location>
</feature>
<keyword evidence="1" id="KW-1133">Transmembrane helix</keyword>
<feature type="transmembrane region" description="Helical" evidence="1">
    <location>
        <begin position="242"/>
        <end position="260"/>
    </location>
</feature>
<gene>
    <name evidence="2" type="ORF">CWE11_00820</name>
</gene>
<keyword evidence="1" id="KW-0812">Transmembrane</keyword>
<comment type="caution">
    <text evidence="2">The sequence shown here is derived from an EMBL/GenBank/DDBJ whole genome shotgun (WGS) entry which is preliminary data.</text>
</comment>
<reference evidence="2 3" key="1">
    <citation type="journal article" date="2011" name="Front. Microbiol.">
        <title>Genomic signatures of strain selection and enhancement in Bacillus atrophaeus var. globigii, a historical biowarfare simulant.</title>
        <authorList>
            <person name="Gibbons H.S."/>
            <person name="Broomall S.M."/>
            <person name="McNew L.A."/>
            <person name="Daligault H."/>
            <person name="Chapman C."/>
            <person name="Bruce D."/>
            <person name="Karavis M."/>
            <person name="Krepps M."/>
            <person name="McGregor P.A."/>
            <person name="Hong C."/>
            <person name="Park K.H."/>
            <person name="Akmal A."/>
            <person name="Feldman A."/>
            <person name="Lin J.S."/>
            <person name="Chang W.E."/>
            <person name="Higgs B.W."/>
            <person name="Demirev P."/>
            <person name="Lindquist J."/>
            <person name="Liem A."/>
            <person name="Fochler E."/>
            <person name="Read T.D."/>
            <person name="Tapia R."/>
            <person name="Johnson S."/>
            <person name="Bishop-Lilly K.A."/>
            <person name="Detter C."/>
            <person name="Han C."/>
            <person name="Sozhamannan S."/>
            <person name="Rosenzweig C.N."/>
            <person name="Skowronski E.W."/>
        </authorList>
    </citation>
    <scope>NUCLEOTIDE SEQUENCE [LARGE SCALE GENOMIC DNA]</scope>
    <source>
        <strain evidence="2 3">GYP-17</strain>
    </source>
</reference>